<dbReference type="Pfam" id="PF00933">
    <property type="entry name" value="Glyco_hydro_3"/>
    <property type="match status" value="1"/>
</dbReference>
<name>A0A9P4R6X8_9PLEO</name>
<dbReference type="AlphaFoldDB" id="A0A9P4R6X8"/>
<dbReference type="GO" id="GO:0009254">
    <property type="term" value="P:peptidoglycan turnover"/>
    <property type="evidence" value="ECO:0007669"/>
    <property type="project" value="TreeGrafter"/>
</dbReference>
<dbReference type="PANTHER" id="PTHR30480:SF8">
    <property type="entry name" value="PUTATIVE (AFU_ORTHOLOGUE AFUA_8G04060)-RELATED"/>
    <property type="match status" value="1"/>
</dbReference>
<dbReference type="GO" id="GO:0016747">
    <property type="term" value="F:acyltransferase activity, transferring groups other than amino-acyl groups"/>
    <property type="evidence" value="ECO:0007669"/>
    <property type="project" value="InterPro"/>
</dbReference>
<accession>A0A9P4R6X8</accession>
<dbReference type="FunFam" id="3.40.50.1700:FF:000013">
    <property type="entry name" value="Glycoside hydrolase family 3 protein"/>
    <property type="match status" value="1"/>
</dbReference>
<keyword evidence="3" id="KW-0325">Glycoprotein</keyword>
<evidence type="ECO:0000256" key="4">
    <source>
        <dbReference type="ARBA" id="ARBA00023295"/>
    </source>
</evidence>
<dbReference type="InterPro" id="IPR036881">
    <property type="entry name" value="Glyco_hydro_3_C_sf"/>
</dbReference>
<organism evidence="7 8">
    <name type="scientific">Polyplosphaeria fusca</name>
    <dbReference type="NCBI Taxonomy" id="682080"/>
    <lineage>
        <taxon>Eukaryota</taxon>
        <taxon>Fungi</taxon>
        <taxon>Dikarya</taxon>
        <taxon>Ascomycota</taxon>
        <taxon>Pezizomycotina</taxon>
        <taxon>Dothideomycetes</taxon>
        <taxon>Pleosporomycetidae</taxon>
        <taxon>Pleosporales</taxon>
        <taxon>Tetraplosphaeriaceae</taxon>
        <taxon>Polyplosphaeria</taxon>
    </lineage>
</organism>
<evidence type="ECO:0000259" key="6">
    <source>
        <dbReference type="Pfam" id="PF00933"/>
    </source>
</evidence>
<evidence type="ECO:0000256" key="1">
    <source>
        <dbReference type="ARBA" id="ARBA00005336"/>
    </source>
</evidence>
<dbReference type="SUPFAM" id="SSF51445">
    <property type="entry name" value="(Trans)glycosidases"/>
    <property type="match status" value="1"/>
</dbReference>
<dbReference type="InterPro" id="IPR001764">
    <property type="entry name" value="Glyco_hydro_3_N"/>
</dbReference>
<sequence length="933" mass="101319">MVGKSDKLDPVWEDLDRTMGQLFIVGFDGTSVTPQIKTLIQDHHIGNILLTAKNLKSAEDATKLTYELQKIAHDAGHPVPLAIGVDQENGGVNSLFDEIYIRQYPSSMGIAAAGSTDLAFEVAKATAQEIAACGINWIFGPCLDVLTNARNQPLGVRTAGDDPQEVSAYGVAFMKGYQEAGLATLGKHFPSYGNLEFLGSTLDVPIITESLEQLSLSALVPFRNAIRQGLDSMMVGGCAMSSAGLNAMHACLSDQVVDGLLRSDLHFDGVVVSECLEMDALSHNIGVGGGTVMAVNAGCDVVLLCRSFSVQQEAIKGLKTGFENAMISKERIYNSLRRVLTMKSRCTSWDKALNPGGTNYLETLQPSHTALSTRAYNHSITVVRDKNRLLPLTNILDSEEELLLLTPLVKPLAASAASRALSETAANTASPEPATWDRTASVMSGERVFRELGRSLARQRNGRVLHTSYTANGLRPVHENLINRASAIVVLTADANRNLYQHGFTKHVAMICNMQYTTGGERREKPLVVVSVSSPYDFAMDTSIGTYICTYDFTETALNSLVKVLYGELNPKGVLPGTISKSQKLHHSKQHWLVENFNDERDSAALDALMKVVIEGTPQNQHSELSSATSSSFILHDPDIEESHFVVRNSSTQALYGFCSTYFFKATGTGVIGALFVDPARRKLSIGHSLHNRAIRTLLQREGIKRFQLGSRLPSLFLGIPTGHGQERKRLRPWFANLGWSAALSRPVCSMVARNLSTWSPPDGMAKSLASAGFQFDLVYGWDYSVPILDHIKTNNRQGLAEAYKMAMADPSACGVIRAKRPEDGALLGTVVLYNQHSRLAEYIPPLKDLHESAGGISSPVISPGVGEYSTLLQGLILLGMRQIKAQGCNACLLDYMDGDGNFDGFSAMGFDVLHNFEEVSCDAATWTTIPPA</sequence>
<reference evidence="7" key="1">
    <citation type="journal article" date="2020" name="Stud. Mycol.">
        <title>101 Dothideomycetes genomes: a test case for predicting lifestyles and emergence of pathogens.</title>
        <authorList>
            <person name="Haridas S."/>
            <person name="Albert R."/>
            <person name="Binder M."/>
            <person name="Bloem J."/>
            <person name="Labutti K."/>
            <person name="Salamov A."/>
            <person name="Andreopoulos B."/>
            <person name="Baker S."/>
            <person name="Barry K."/>
            <person name="Bills G."/>
            <person name="Bluhm B."/>
            <person name="Cannon C."/>
            <person name="Castanera R."/>
            <person name="Culley D."/>
            <person name="Daum C."/>
            <person name="Ezra D."/>
            <person name="Gonzalez J."/>
            <person name="Henrissat B."/>
            <person name="Kuo A."/>
            <person name="Liang C."/>
            <person name="Lipzen A."/>
            <person name="Lutzoni F."/>
            <person name="Magnuson J."/>
            <person name="Mondo S."/>
            <person name="Nolan M."/>
            <person name="Ohm R."/>
            <person name="Pangilinan J."/>
            <person name="Park H.-J."/>
            <person name="Ramirez L."/>
            <person name="Alfaro M."/>
            <person name="Sun H."/>
            <person name="Tritt A."/>
            <person name="Yoshinaga Y."/>
            <person name="Zwiers L.-H."/>
            <person name="Turgeon B."/>
            <person name="Goodwin S."/>
            <person name="Spatafora J."/>
            <person name="Crous P."/>
            <person name="Grigoriev I."/>
        </authorList>
    </citation>
    <scope>NUCLEOTIDE SEQUENCE</scope>
    <source>
        <strain evidence="7">CBS 125425</strain>
    </source>
</reference>
<dbReference type="OrthoDB" id="4215304at2759"/>
<dbReference type="InterPro" id="IPR016181">
    <property type="entry name" value="Acyl_CoA_acyltransferase"/>
</dbReference>
<feature type="domain" description="Glycoside hydrolase family 3 N-terminal" evidence="6">
    <location>
        <begin position="15"/>
        <end position="341"/>
    </location>
</feature>
<dbReference type="InterPro" id="IPR017853">
    <property type="entry name" value="GH"/>
</dbReference>
<comment type="similarity">
    <text evidence="1">Belongs to the glycosyl hydrolase 3 family.</text>
</comment>
<evidence type="ECO:0000259" key="5">
    <source>
        <dbReference type="Pfam" id="PF00583"/>
    </source>
</evidence>
<evidence type="ECO:0000313" key="7">
    <source>
        <dbReference type="EMBL" id="KAF2738175.1"/>
    </source>
</evidence>
<keyword evidence="4" id="KW-0326">Glycosidase</keyword>
<gene>
    <name evidence="7" type="ORF">EJ04DRAFT_509842</name>
</gene>
<dbReference type="EMBL" id="ML996111">
    <property type="protein sequence ID" value="KAF2738175.1"/>
    <property type="molecule type" value="Genomic_DNA"/>
</dbReference>
<dbReference type="Gene3D" id="3.40.50.1700">
    <property type="entry name" value="Glycoside hydrolase family 3 C-terminal domain"/>
    <property type="match status" value="1"/>
</dbReference>
<proteinExistence type="inferred from homology"/>
<dbReference type="FunFam" id="3.20.20.300:FF:000008">
    <property type="entry name" value="Beta-N-acetylglucosaminidase, putative"/>
    <property type="match status" value="1"/>
</dbReference>
<dbReference type="Gene3D" id="3.20.20.300">
    <property type="entry name" value="Glycoside hydrolase, family 3, N-terminal domain"/>
    <property type="match status" value="1"/>
</dbReference>
<dbReference type="InterPro" id="IPR050226">
    <property type="entry name" value="NagZ_Beta-hexosaminidase"/>
</dbReference>
<dbReference type="Pfam" id="PF00583">
    <property type="entry name" value="Acetyltransf_1"/>
    <property type="match status" value="1"/>
</dbReference>
<dbReference type="InterPro" id="IPR000182">
    <property type="entry name" value="GNAT_dom"/>
</dbReference>
<evidence type="ECO:0000256" key="3">
    <source>
        <dbReference type="ARBA" id="ARBA00023180"/>
    </source>
</evidence>
<feature type="domain" description="N-acetyltransferase" evidence="5">
    <location>
        <begin position="641"/>
        <end position="709"/>
    </location>
</feature>
<comment type="caution">
    <text evidence="7">The sequence shown here is derived from an EMBL/GenBank/DDBJ whole genome shotgun (WGS) entry which is preliminary data.</text>
</comment>
<dbReference type="CDD" id="cd04301">
    <property type="entry name" value="NAT_SF"/>
    <property type="match status" value="1"/>
</dbReference>
<evidence type="ECO:0000256" key="2">
    <source>
        <dbReference type="ARBA" id="ARBA00022801"/>
    </source>
</evidence>
<protein>
    <submittedName>
        <fullName evidence="7">Glycoside hydrolase</fullName>
    </submittedName>
</protein>
<dbReference type="PANTHER" id="PTHR30480">
    <property type="entry name" value="BETA-HEXOSAMINIDASE-RELATED"/>
    <property type="match status" value="1"/>
</dbReference>
<keyword evidence="8" id="KW-1185">Reference proteome</keyword>
<dbReference type="GO" id="GO:0004553">
    <property type="term" value="F:hydrolase activity, hydrolyzing O-glycosyl compounds"/>
    <property type="evidence" value="ECO:0007669"/>
    <property type="project" value="InterPro"/>
</dbReference>
<dbReference type="InterPro" id="IPR036962">
    <property type="entry name" value="Glyco_hydro_3_N_sf"/>
</dbReference>
<dbReference type="Proteomes" id="UP000799444">
    <property type="component" value="Unassembled WGS sequence"/>
</dbReference>
<dbReference type="GO" id="GO:0005975">
    <property type="term" value="P:carbohydrate metabolic process"/>
    <property type="evidence" value="ECO:0007669"/>
    <property type="project" value="InterPro"/>
</dbReference>
<keyword evidence="2 7" id="KW-0378">Hydrolase</keyword>
<evidence type="ECO:0000313" key="8">
    <source>
        <dbReference type="Proteomes" id="UP000799444"/>
    </source>
</evidence>
<dbReference type="SUPFAM" id="SSF55729">
    <property type="entry name" value="Acyl-CoA N-acyltransferases (Nat)"/>
    <property type="match status" value="1"/>
</dbReference>